<name>A0A552X5I2_9GAMM</name>
<dbReference type="SUPFAM" id="SSF56281">
    <property type="entry name" value="Metallo-hydrolase/oxidoreductase"/>
    <property type="match status" value="1"/>
</dbReference>
<dbReference type="Proteomes" id="UP000320359">
    <property type="component" value="Unassembled WGS sequence"/>
</dbReference>
<dbReference type="GO" id="GO:0004115">
    <property type="term" value="F:3',5'-cyclic-AMP phosphodiesterase activity"/>
    <property type="evidence" value="ECO:0007669"/>
    <property type="project" value="InterPro"/>
</dbReference>
<comment type="caution">
    <text evidence="2">The sequence shown here is derived from an EMBL/GenBank/DDBJ whole genome shotgun (WGS) entry which is preliminary data.</text>
</comment>
<dbReference type="Pfam" id="PF12706">
    <property type="entry name" value="Lactamase_B_2"/>
    <property type="match status" value="1"/>
</dbReference>
<protein>
    <submittedName>
        <fullName evidence="2">3',5'-cyclic-nucleotide phosphodiesterase</fullName>
    </submittedName>
</protein>
<proteinExistence type="predicted"/>
<dbReference type="SMART" id="SM00849">
    <property type="entry name" value="Lactamase_B"/>
    <property type="match status" value="1"/>
</dbReference>
<dbReference type="Gene3D" id="3.60.15.10">
    <property type="entry name" value="Ribonuclease Z/Hydroxyacylglutathione hydrolase-like"/>
    <property type="match status" value="1"/>
</dbReference>
<dbReference type="RefSeq" id="WP_143234972.1">
    <property type="nucleotide sequence ID" value="NZ_VJWL01000001.1"/>
</dbReference>
<gene>
    <name evidence="2" type="ORF">FM042_05125</name>
</gene>
<evidence type="ECO:0000313" key="2">
    <source>
        <dbReference type="EMBL" id="TRW50219.1"/>
    </source>
</evidence>
<dbReference type="GO" id="GO:1902660">
    <property type="term" value="P:negative regulation of glucose mediated signaling pathway"/>
    <property type="evidence" value="ECO:0007669"/>
    <property type="project" value="TreeGrafter"/>
</dbReference>
<dbReference type="EMBL" id="VJWL01000001">
    <property type="protein sequence ID" value="TRW50219.1"/>
    <property type="molecule type" value="Genomic_DNA"/>
</dbReference>
<reference evidence="2 3" key="1">
    <citation type="submission" date="2019-07" db="EMBL/GenBank/DDBJ databases">
        <authorList>
            <person name="Yang M."/>
            <person name="Zhao D."/>
            <person name="Xiang H."/>
        </authorList>
    </citation>
    <scope>NUCLEOTIDE SEQUENCE [LARGE SCALE GENOMIC DNA]</scope>
    <source>
        <strain evidence="2 3">IM1326</strain>
    </source>
</reference>
<dbReference type="PANTHER" id="PTHR28283">
    <property type="entry name" value="3',5'-CYCLIC-NUCLEOTIDE PHOSPHODIESTERASE 1"/>
    <property type="match status" value="1"/>
</dbReference>
<dbReference type="InterPro" id="IPR000396">
    <property type="entry name" value="Pdiesterase2"/>
</dbReference>
<dbReference type="GO" id="GO:0006198">
    <property type="term" value="P:cAMP catabolic process"/>
    <property type="evidence" value="ECO:0007669"/>
    <property type="project" value="InterPro"/>
</dbReference>
<organism evidence="2 3">
    <name type="scientific">Aliidiomarina halalkaliphila</name>
    <dbReference type="NCBI Taxonomy" id="2593535"/>
    <lineage>
        <taxon>Bacteria</taxon>
        <taxon>Pseudomonadati</taxon>
        <taxon>Pseudomonadota</taxon>
        <taxon>Gammaproteobacteria</taxon>
        <taxon>Alteromonadales</taxon>
        <taxon>Idiomarinaceae</taxon>
        <taxon>Aliidiomarina</taxon>
    </lineage>
</organism>
<dbReference type="PANTHER" id="PTHR28283:SF1">
    <property type="entry name" value="3',5'-CYCLIC-NUCLEOTIDE PHOSPHODIESTERASE 1"/>
    <property type="match status" value="1"/>
</dbReference>
<dbReference type="InterPro" id="IPR001279">
    <property type="entry name" value="Metallo-B-lactamas"/>
</dbReference>
<evidence type="ECO:0000313" key="3">
    <source>
        <dbReference type="Proteomes" id="UP000320359"/>
    </source>
</evidence>
<dbReference type="GO" id="GO:0047555">
    <property type="term" value="F:3',5'-cyclic-GMP phosphodiesterase activity"/>
    <property type="evidence" value="ECO:0007669"/>
    <property type="project" value="TreeGrafter"/>
</dbReference>
<evidence type="ECO:0000259" key="1">
    <source>
        <dbReference type="SMART" id="SM00849"/>
    </source>
</evidence>
<dbReference type="CDD" id="cd07735">
    <property type="entry name" value="class_II_PDE_MBL-fold"/>
    <property type="match status" value="1"/>
</dbReference>
<keyword evidence="3" id="KW-1185">Reference proteome</keyword>
<accession>A0A552X5I2</accession>
<sequence length="275" mass="30146">MNGQIQVLGCSGGLGSETGSTCIRVGKSVLIDAGTGLSSLRLEAMREIKHVILTHAHMDHIASLPMFLSNMFEDVDHQVQVYALPHTIEKLQNHIFNDEIWPDFTRSMGPCGPVLKLHEIHPGDVLELEGLTFTLFPVDHTIPTVGVSVRGALGIGLSSAGAPEAGAQNPASETWSSCEERAGTDQHFVFTSDTTAGELLNRELNKLGAINVLMIECSFPNEKHELAVHTKHMTPNMVDATLENLKIAPKEVWITHLKPSSETKLRQQLRHHHIL</sequence>
<feature type="domain" description="Metallo-beta-lactamase" evidence="1">
    <location>
        <begin position="19"/>
        <end position="232"/>
    </location>
</feature>
<dbReference type="AlphaFoldDB" id="A0A552X5I2"/>
<dbReference type="OrthoDB" id="9803916at2"/>
<dbReference type="InterPro" id="IPR036866">
    <property type="entry name" value="RibonucZ/Hydroxyglut_hydro"/>
</dbReference>
<dbReference type="PRINTS" id="PR00388">
    <property type="entry name" value="PDIESTERASE2"/>
</dbReference>